<name>A0ABQ5W249_9HYPH</name>
<dbReference type="InterPro" id="IPR000813">
    <property type="entry name" value="7Fe_ferredoxin"/>
</dbReference>
<dbReference type="InterPro" id="IPR017896">
    <property type="entry name" value="4Fe4S_Fe-S-bd"/>
</dbReference>
<dbReference type="InterPro" id="IPR017900">
    <property type="entry name" value="4Fe4S_Fe_S_CS"/>
</dbReference>
<evidence type="ECO:0000256" key="10">
    <source>
        <dbReference type="ARBA" id="ARBA00023291"/>
    </source>
</evidence>
<comment type="caution">
    <text evidence="13">The sequence shown here is derived from an EMBL/GenBank/DDBJ whole genome shotgun (WGS) entry which is preliminary data.</text>
</comment>
<dbReference type="PROSITE" id="PS51379">
    <property type="entry name" value="4FE4S_FER_2"/>
    <property type="match status" value="2"/>
</dbReference>
<evidence type="ECO:0000313" key="13">
    <source>
        <dbReference type="EMBL" id="GLQ54144.1"/>
    </source>
</evidence>
<comment type="cofactor">
    <cofactor evidence="2 11">
        <name>[4Fe-4S] cluster</name>
        <dbReference type="ChEBI" id="CHEBI:49883"/>
    </cofactor>
</comment>
<proteinExistence type="predicted"/>
<evidence type="ECO:0000256" key="4">
    <source>
        <dbReference type="ARBA" id="ARBA00022485"/>
    </source>
</evidence>
<comment type="cofactor">
    <cofactor evidence="1 11">
        <name>[3Fe-4S] cluster</name>
        <dbReference type="ChEBI" id="CHEBI:21137"/>
    </cofactor>
</comment>
<evidence type="ECO:0000256" key="1">
    <source>
        <dbReference type="ARBA" id="ARBA00001927"/>
    </source>
</evidence>
<dbReference type="InterPro" id="IPR050294">
    <property type="entry name" value="RnfB_subfamily"/>
</dbReference>
<keyword evidence="3 11" id="KW-0813">Transport</keyword>
<sequence length="112" mass="12503">MTYIVTDNCIKCKYMDCVEVCPVDCFYEGENMLVIHPDECIDCGVCEPECPAEAIKPDTESGLDTWLGINTKYASAWPNITEKKEPPADAKEFDGEEGKFEKYFSEAPGEGD</sequence>
<reference evidence="14" key="1">
    <citation type="journal article" date="2019" name="Int. J. Syst. Evol. Microbiol.">
        <title>The Global Catalogue of Microorganisms (GCM) 10K type strain sequencing project: providing services to taxonomists for standard genome sequencing and annotation.</title>
        <authorList>
            <consortium name="The Broad Institute Genomics Platform"/>
            <consortium name="The Broad Institute Genome Sequencing Center for Infectious Disease"/>
            <person name="Wu L."/>
            <person name="Ma J."/>
        </authorList>
    </citation>
    <scope>NUCLEOTIDE SEQUENCE [LARGE SCALE GENOMIC DNA]</scope>
    <source>
        <strain evidence="14">NBRC 112416</strain>
    </source>
</reference>
<comment type="function">
    <text evidence="11">Ferredoxins are iron-sulfur proteins that transfer electrons in a wide variety of metabolic reactions.</text>
</comment>
<keyword evidence="7 11" id="KW-0249">Electron transport</keyword>
<evidence type="ECO:0000256" key="3">
    <source>
        <dbReference type="ARBA" id="ARBA00022448"/>
    </source>
</evidence>
<evidence type="ECO:0000256" key="6">
    <source>
        <dbReference type="ARBA" id="ARBA00022737"/>
    </source>
</evidence>
<dbReference type="PROSITE" id="PS00198">
    <property type="entry name" value="4FE4S_FER_1"/>
    <property type="match status" value="1"/>
</dbReference>
<keyword evidence="9 11" id="KW-0411">Iron-sulfur</keyword>
<dbReference type="InterPro" id="IPR054829">
    <property type="entry name" value="FdxA"/>
</dbReference>
<evidence type="ECO:0000313" key="14">
    <source>
        <dbReference type="Proteomes" id="UP001156691"/>
    </source>
</evidence>
<dbReference type="Pfam" id="PF11953">
    <property type="entry name" value="DUF3470"/>
    <property type="match status" value="1"/>
</dbReference>
<dbReference type="NCBIfam" id="NF045490">
    <property type="entry name" value="FdxA_Protbact"/>
    <property type="match status" value="1"/>
</dbReference>
<keyword evidence="6 11" id="KW-0677">Repeat</keyword>
<dbReference type="SUPFAM" id="SSF54862">
    <property type="entry name" value="4Fe-4S ferredoxins"/>
    <property type="match status" value="1"/>
</dbReference>
<protein>
    <recommendedName>
        <fullName evidence="11">Ferredoxin</fullName>
    </recommendedName>
</protein>
<evidence type="ECO:0000256" key="9">
    <source>
        <dbReference type="ARBA" id="ARBA00023014"/>
    </source>
</evidence>
<evidence type="ECO:0000256" key="11">
    <source>
        <dbReference type="RuleBase" id="RU364098"/>
    </source>
</evidence>
<keyword evidence="5 11" id="KW-0479">Metal-binding</keyword>
<dbReference type="PANTHER" id="PTHR42859:SF2">
    <property type="entry name" value="FERREDOXIN"/>
    <property type="match status" value="1"/>
</dbReference>
<dbReference type="PRINTS" id="PR00354">
    <property type="entry name" value="7FE8SFRDOXIN"/>
</dbReference>
<keyword evidence="14" id="KW-1185">Reference proteome</keyword>
<dbReference type="EMBL" id="BSNS01000007">
    <property type="protein sequence ID" value="GLQ54144.1"/>
    <property type="molecule type" value="Genomic_DNA"/>
</dbReference>
<evidence type="ECO:0000256" key="2">
    <source>
        <dbReference type="ARBA" id="ARBA00001966"/>
    </source>
</evidence>
<evidence type="ECO:0000259" key="12">
    <source>
        <dbReference type="PROSITE" id="PS51379"/>
    </source>
</evidence>
<accession>A0ABQ5W249</accession>
<evidence type="ECO:0000256" key="7">
    <source>
        <dbReference type="ARBA" id="ARBA00022982"/>
    </source>
</evidence>
<evidence type="ECO:0000256" key="8">
    <source>
        <dbReference type="ARBA" id="ARBA00023004"/>
    </source>
</evidence>
<keyword evidence="10 11" id="KW-0003">3Fe-4S</keyword>
<dbReference type="Proteomes" id="UP001156691">
    <property type="component" value="Unassembled WGS sequence"/>
</dbReference>
<keyword evidence="4 11" id="KW-0004">4Fe-4S</keyword>
<dbReference type="InterPro" id="IPR022569">
    <property type="entry name" value="Fd_C"/>
</dbReference>
<dbReference type="Gene3D" id="3.30.70.20">
    <property type="match status" value="1"/>
</dbReference>
<evidence type="ECO:0000256" key="5">
    <source>
        <dbReference type="ARBA" id="ARBA00022723"/>
    </source>
</evidence>
<dbReference type="RefSeq" id="WP_284339578.1">
    <property type="nucleotide sequence ID" value="NZ_BSNS01000007.1"/>
</dbReference>
<dbReference type="PANTHER" id="PTHR42859">
    <property type="entry name" value="OXIDOREDUCTASE"/>
    <property type="match status" value="1"/>
</dbReference>
<feature type="domain" description="4Fe-4S ferredoxin-type" evidence="12">
    <location>
        <begin position="1"/>
        <end position="30"/>
    </location>
</feature>
<gene>
    <name evidence="13" type="ORF">GCM10010862_14030</name>
</gene>
<dbReference type="Pfam" id="PF00037">
    <property type="entry name" value="Fer4"/>
    <property type="match status" value="1"/>
</dbReference>
<keyword evidence="8 11" id="KW-0408">Iron</keyword>
<feature type="domain" description="4Fe-4S ferredoxin-type" evidence="12">
    <location>
        <begin position="31"/>
        <end position="60"/>
    </location>
</feature>
<organism evidence="13 14">
    <name type="scientific">Devosia nitrariae</name>
    <dbReference type="NCBI Taxonomy" id="2071872"/>
    <lineage>
        <taxon>Bacteria</taxon>
        <taxon>Pseudomonadati</taxon>
        <taxon>Pseudomonadota</taxon>
        <taxon>Alphaproteobacteria</taxon>
        <taxon>Hyphomicrobiales</taxon>
        <taxon>Devosiaceae</taxon>
        <taxon>Devosia</taxon>
    </lineage>
</organism>